<protein>
    <submittedName>
        <fullName evidence="1">Ectoine hydroxylase-related dioxygenase (Phytanoyl-CoA dioxygenase family)</fullName>
    </submittedName>
</protein>
<name>A0A4V2S464_9ACTN</name>
<keyword evidence="2" id="KW-1185">Reference proteome</keyword>
<organism evidence="1 2">
    <name type="scientific">Kribbella antiqua</name>
    <dbReference type="NCBI Taxonomy" id="2512217"/>
    <lineage>
        <taxon>Bacteria</taxon>
        <taxon>Bacillati</taxon>
        <taxon>Actinomycetota</taxon>
        <taxon>Actinomycetes</taxon>
        <taxon>Propionibacteriales</taxon>
        <taxon>Kribbellaceae</taxon>
        <taxon>Kribbella</taxon>
    </lineage>
</organism>
<accession>A0A4V2S464</accession>
<dbReference type="InterPro" id="IPR008775">
    <property type="entry name" value="Phytyl_CoA_dOase-like"/>
</dbReference>
<dbReference type="Gene3D" id="2.60.120.620">
    <property type="entry name" value="q2cbj1_9rhob like domain"/>
    <property type="match status" value="1"/>
</dbReference>
<dbReference type="SUPFAM" id="SSF51197">
    <property type="entry name" value="Clavaminate synthase-like"/>
    <property type="match status" value="1"/>
</dbReference>
<dbReference type="OrthoDB" id="3562306at2"/>
<dbReference type="RefSeq" id="WP_132150347.1">
    <property type="nucleotide sequence ID" value="NZ_SLWR01000006.1"/>
</dbReference>
<gene>
    <name evidence="1" type="ORF">EV646_106279</name>
</gene>
<dbReference type="AlphaFoldDB" id="A0A4V2S464"/>
<reference evidence="1 2" key="1">
    <citation type="journal article" date="2015" name="Stand. Genomic Sci.">
        <title>Genomic Encyclopedia of Bacterial and Archaeal Type Strains, Phase III: the genomes of soil and plant-associated and newly described type strains.</title>
        <authorList>
            <person name="Whitman W.B."/>
            <person name="Woyke T."/>
            <person name="Klenk H.P."/>
            <person name="Zhou Y."/>
            <person name="Lilburn T.G."/>
            <person name="Beck B.J."/>
            <person name="De Vos P."/>
            <person name="Vandamme P."/>
            <person name="Eisen J.A."/>
            <person name="Garrity G."/>
            <person name="Hugenholtz P."/>
            <person name="Kyrpides N.C."/>
        </authorList>
    </citation>
    <scope>NUCLEOTIDE SEQUENCE [LARGE SCALE GENOMIC DNA]</scope>
    <source>
        <strain evidence="1 2">VKM Ac-2541</strain>
    </source>
</reference>
<keyword evidence="1" id="KW-0560">Oxidoreductase</keyword>
<dbReference type="GO" id="GO:0001561">
    <property type="term" value="P:fatty acid alpha-oxidation"/>
    <property type="evidence" value="ECO:0007669"/>
    <property type="project" value="InterPro"/>
</dbReference>
<dbReference type="PANTHER" id="PTHR21308">
    <property type="entry name" value="PHYTANOYL-COA ALPHA-HYDROXYLASE"/>
    <property type="match status" value="1"/>
</dbReference>
<dbReference type="InterPro" id="IPR047128">
    <property type="entry name" value="PhyH"/>
</dbReference>
<dbReference type="Pfam" id="PF05721">
    <property type="entry name" value="PhyH"/>
    <property type="match status" value="1"/>
</dbReference>
<evidence type="ECO:0000313" key="1">
    <source>
        <dbReference type="EMBL" id="TCO47040.1"/>
    </source>
</evidence>
<dbReference type="Proteomes" id="UP000295573">
    <property type="component" value="Unassembled WGS sequence"/>
</dbReference>
<keyword evidence="1" id="KW-0223">Dioxygenase</keyword>
<sequence length="378" mass="41197">MTWLNPDDVRLDDLLTDLKEQTDPADYPHAEHIEQQVPMYDASRVRTADPRAVQAEFATAFADGPGIVVLKGAFSNNVVDAATAELNRLIDEQHRSGAAAGDHFAKPGANDRVWNALEKLAIGAPEVFAAYYANDLLALVAVAWLGPAYQVTSQVNVVNPGGEGQTVHRDYHLGFQSDEVAALYPAHVHRLSSVLTLQGAVAHCDMPIESGPTLYLPHSQKYELGYLAYRRPEFSEYFVANHVQLPLEKGDAVFFNPALFHAAGSNRSRDIKRMANLLQISSAFGRAMESVDRTRMATAVYPVLLTLPKGAVDNVIAATAEGYAFPTNLDRDQPIGGLAPQSQADLLRQAVAEAWPAERLQQALADHAIRRHTGADSK</sequence>
<dbReference type="EMBL" id="SLWR01000006">
    <property type="protein sequence ID" value="TCO47040.1"/>
    <property type="molecule type" value="Genomic_DNA"/>
</dbReference>
<dbReference type="PANTHER" id="PTHR21308:SF8">
    <property type="entry name" value="PHYTANOYL-COA DIOXYGENASE FAMILY PROTEIN (AFU_ORTHOLOGUE AFUA_2G09620)"/>
    <property type="match status" value="1"/>
</dbReference>
<evidence type="ECO:0000313" key="2">
    <source>
        <dbReference type="Proteomes" id="UP000295573"/>
    </source>
</evidence>
<dbReference type="GO" id="GO:0048244">
    <property type="term" value="F:phytanoyl-CoA dioxygenase activity"/>
    <property type="evidence" value="ECO:0007669"/>
    <property type="project" value="InterPro"/>
</dbReference>
<comment type="caution">
    <text evidence="1">The sequence shown here is derived from an EMBL/GenBank/DDBJ whole genome shotgun (WGS) entry which is preliminary data.</text>
</comment>
<proteinExistence type="predicted"/>